<dbReference type="PANTHER" id="PTHR43918:SF4">
    <property type="entry name" value="CARBOXYLIC ESTER HYDROLASE"/>
    <property type="match status" value="1"/>
</dbReference>
<feature type="domain" description="Carboxylesterase type B" evidence="5">
    <location>
        <begin position="3"/>
        <end position="103"/>
    </location>
</feature>
<gene>
    <name evidence="6" type="ORF">B4U79_04409</name>
</gene>
<keyword evidence="4" id="KW-0325">Glycoprotein</keyword>
<dbReference type="Gene3D" id="3.40.50.1820">
    <property type="entry name" value="alpha/beta hydrolase"/>
    <property type="match status" value="2"/>
</dbReference>
<dbReference type="PANTHER" id="PTHR43918">
    <property type="entry name" value="ACETYLCHOLINESTERASE"/>
    <property type="match status" value="1"/>
</dbReference>
<evidence type="ECO:0000256" key="2">
    <source>
        <dbReference type="ARBA" id="ARBA00022487"/>
    </source>
</evidence>
<organism evidence="6 7">
    <name type="scientific">Dinothrombium tinctorium</name>
    <dbReference type="NCBI Taxonomy" id="1965070"/>
    <lineage>
        <taxon>Eukaryota</taxon>
        <taxon>Metazoa</taxon>
        <taxon>Ecdysozoa</taxon>
        <taxon>Arthropoda</taxon>
        <taxon>Chelicerata</taxon>
        <taxon>Arachnida</taxon>
        <taxon>Acari</taxon>
        <taxon>Acariformes</taxon>
        <taxon>Trombidiformes</taxon>
        <taxon>Prostigmata</taxon>
        <taxon>Anystina</taxon>
        <taxon>Parasitengona</taxon>
        <taxon>Trombidioidea</taxon>
        <taxon>Trombidiidae</taxon>
        <taxon>Dinothrombium</taxon>
    </lineage>
</organism>
<evidence type="ECO:0000259" key="5">
    <source>
        <dbReference type="Pfam" id="PF00135"/>
    </source>
</evidence>
<keyword evidence="7" id="KW-1185">Reference proteome</keyword>
<dbReference type="GO" id="GO:0052689">
    <property type="term" value="F:carboxylic ester hydrolase activity"/>
    <property type="evidence" value="ECO:0007669"/>
    <property type="project" value="UniProtKB-KW"/>
</dbReference>
<reference evidence="6 7" key="1">
    <citation type="journal article" date="2018" name="Gigascience">
        <title>Genomes of trombidid mites reveal novel predicted allergens and laterally-transferred genes associated with secondary metabolism.</title>
        <authorList>
            <person name="Dong X."/>
            <person name="Chaisiri K."/>
            <person name="Xia D."/>
            <person name="Armstrong S.D."/>
            <person name="Fang Y."/>
            <person name="Donnelly M.J."/>
            <person name="Kadowaki T."/>
            <person name="McGarry J.W."/>
            <person name="Darby A.C."/>
            <person name="Makepeace B.L."/>
        </authorList>
    </citation>
    <scope>NUCLEOTIDE SEQUENCE [LARGE SCALE GENOMIC DNA]</scope>
    <source>
        <strain evidence="6">UoL-WK</strain>
    </source>
</reference>
<evidence type="ECO:0000256" key="3">
    <source>
        <dbReference type="ARBA" id="ARBA00022801"/>
    </source>
</evidence>
<dbReference type="Proteomes" id="UP000285301">
    <property type="component" value="Unassembled WGS sequence"/>
</dbReference>
<dbReference type="STRING" id="1965070.A0A443R7R4"/>
<comment type="similarity">
    <text evidence="1">Belongs to the type-B carboxylesterase/lipase family.</text>
</comment>
<accession>A0A443R7R4</accession>
<keyword evidence="3" id="KW-0378">Hydrolase</keyword>
<sequence>MKIDVYLGIPFAEPPIGELRFKRPQPLTKKWDNILLAKKFASICPQSNQIASILSPQSSYSENCLYLNVWTPNSQEAGNLRPVIFIVHGGAFIWGSASDAIYNGLRTAFKQTKKFAEITGCLRNQTEVDEKLSESIMHCLRNLNLSTIIEKQLLGSSIFNYELSFSPIYGDAFMPKHPVKAIEDGDFKMNSTVLLSLTDYEALLWDYTLAFNSNFSFLKKCKDKNKFEEFVKTIVKVNGRWAEFDDILKYYFDAIANIESETFLDTFTELLADYRTVCPVMLLGQALTKQGVNVYIYKMSYKTVNKVSDEWSITRHSDRCGHFEDVRYAFGVPFQQSEYDENDRKVSEYVMQIIANFSKHDKLNWNKLHKTRSEFIVIPFVQNIDKYGIKIEADYKAMICNLWKPIIVDSFKKNF</sequence>
<dbReference type="EMBL" id="NCKU01001766">
    <property type="protein sequence ID" value="RWS11318.1"/>
    <property type="molecule type" value="Genomic_DNA"/>
</dbReference>
<keyword evidence="2" id="KW-0719">Serine esterase</keyword>
<dbReference type="InterPro" id="IPR050654">
    <property type="entry name" value="AChE-related_enzymes"/>
</dbReference>
<dbReference type="InterPro" id="IPR002018">
    <property type="entry name" value="CarbesteraseB"/>
</dbReference>
<evidence type="ECO:0000313" key="6">
    <source>
        <dbReference type="EMBL" id="RWS11318.1"/>
    </source>
</evidence>
<evidence type="ECO:0000256" key="1">
    <source>
        <dbReference type="ARBA" id="ARBA00005964"/>
    </source>
</evidence>
<dbReference type="AlphaFoldDB" id="A0A443R7R4"/>
<evidence type="ECO:0000256" key="4">
    <source>
        <dbReference type="ARBA" id="ARBA00023180"/>
    </source>
</evidence>
<protein>
    <submittedName>
        <fullName evidence="6">Para-nitrobenzyl esterase-like protein</fullName>
    </submittedName>
</protein>
<proteinExistence type="inferred from homology"/>
<evidence type="ECO:0000313" key="7">
    <source>
        <dbReference type="Proteomes" id="UP000285301"/>
    </source>
</evidence>
<feature type="non-terminal residue" evidence="6">
    <location>
        <position position="415"/>
    </location>
</feature>
<feature type="domain" description="Carboxylesterase type B" evidence="5">
    <location>
        <begin position="108"/>
        <end position="367"/>
    </location>
</feature>
<dbReference type="OrthoDB" id="19653at2759"/>
<comment type="caution">
    <text evidence="6">The sequence shown here is derived from an EMBL/GenBank/DDBJ whole genome shotgun (WGS) entry which is preliminary data.</text>
</comment>
<dbReference type="SUPFAM" id="SSF53474">
    <property type="entry name" value="alpha/beta-Hydrolases"/>
    <property type="match status" value="1"/>
</dbReference>
<name>A0A443R7R4_9ACAR</name>
<dbReference type="Pfam" id="PF00135">
    <property type="entry name" value="COesterase"/>
    <property type="match status" value="2"/>
</dbReference>
<dbReference type="InterPro" id="IPR029058">
    <property type="entry name" value="AB_hydrolase_fold"/>
</dbReference>